<keyword evidence="3" id="KW-1185">Reference proteome</keyword>
<proteinExistence type="predicted"/>
<evidence type="ECO:0000313" key="2">
    <source>
        <dbReference type="EMBL" id="AMW32290.1"/>
    </source>
</evidence>
<organism evidence="2 3">
    <name type="scientific">Fervidobacterium islandicum</name>
    <dbReference type="NCBI Taxonomy" id="2423"/>
    <lineage>
        <taxon>Bacteria</taxon>
        <taxon>Thermotogati</taxon>
        <taxon>Thermotogota</taxon>
        <taxon>Thermotogae</taxon>
        <taxon>Thermotogales</taxon>
        <taxon>Fervidobacteriaceae</taxon>
        <taxon>Fervidobacterium</taxon>
    </lineage>
</organism>
<gene>
    <name evidence="2" type="ORF">NA23_02585</name>
</gene>
<evidence type="ECO:0000256" key="1">
    <source>
        <dbReference type="SAM" id="Phobius"/>
    </source>
</evidence>
<keyword evidence="1" id="KW-0812">Transmembrane</keyword>
<sequence length="217" mass="24593">MSLRFVLLRSKLVVFLITAISILSFSASFYFSTRDGMGISGSFDSINYLLGFPYSEVGFKLPLDETNTIFLSAFGGYDFIRSTYFMRLSPDFNVEKISVSIPLELSTRIVQTDEATETGRFNIGIATSIRFENIDFAISAYYSAFYLFYDPAFSVNIPTVYTDDIFRSALNIKVSYIQPSFSISFGYFASLCWLSYRASFITGENSAYVEAKLKIRF</sequence>
<feature type="transmembrane region" description="Helical" evidence="1">
    <location>
        <begin position="12"/>
        <end position="31"/>
    </location>
</feature>
<dbReference type="Proteomes" id="UP000093740">
    <property type="component" value="Chromosome"/>
</dbReference>
<protein>
    <submittedName>
        <fullName evidence="2">Uncharacterized protein</fullName>
    </submittedName>
</protein>
<name>A0AAI8CL15_FERIS</name>
<dbReference type="EMBL" id="CP014334">
    <property type="protein sequence ID" value="AMW32290.1"/>
    <property type="molecule type" value="Genomic_DNA"/>
</dbReference>
<keyword evidence="1" id="KW-1133">Transmembrane helix</keyword>
<evidence type="ECO:0000313" key="3">
    <source>
        <dbReference type="Proteomes" id="UP000093740"/>
    </source>
</evidence>
<reference evidence="2 3" key="1">
    <citation type="journal article" date="2015" name="Stand. Genomic Sci.">
        <title>Genome sequence of a native-feather degrading extremely thermophilic Eubacterium, Fervidobacterium islandicum AW-1.</title>
        <authorList>
            <person name="Lee Y.J."/>
            <person name="Jeong H."/>
            <person name="Park G.S."/>
            <person name="Kwak Y."/>
            <person name="Lee S.J."/>
            <person name="Lee S.J."/>
            <person name="Park M.K."/>
            <person name="Kim J.Y."/>
            <person name="Kang H.K."/>
            <person name="Shin J.H."/>
            <person name="Lee D.W."/>
        </authorList>
    </citation>
    <scope>NUCLEOTIDE SEQUENCE [LARGE SCALE GENOMIC DNA]</scope>
    <source>
        <strain evidence="2 3">AW-1</strain>
    </source>
</reference>
<accession>A0AAI8CL15</accession>
<dbReference type="AlphaFoldDB" id="A0AAI8CL15"/>
<dbReference type="KEGG" id="fia:NA23_02585"/>
<keyword evidence="1" id="KW-0472">Membrane</keyword>
<dbReference type="RefSeq" id="WP_033191214.1">
    <property type="nucleotide sequence ID" value="NZ_CP014334.2"/>
</dbReference>